<evidence type="ECO:0000256" key="2">
    <source>
        <dbReference type="SAM" id="MobiDB-lite"/>
    </source>
</evidence>
<feature type="domain" description="CCHC-type" evidence="3">
    <location>
        <begin position="202"/>
        <end position="218"/>
    </location>
</feature>
<organism evidence="4 5">
    <name type="scientific">Striga asiatica</name>
    <name type="common">Asiatic witchweed</name>
    <name type="synonym">Buchnera asiatica</name>
    <dbReference type="NCBI Taxonomy" id="4170"/>
    <lineage>
        <taxon>Eukaryota</taxon>
        <taxon>Viridiplantae</taxon>
        <taxon>Streptophyta</taxon>
        <taxon>Embryophyta</taxon>
        <taxon>Tracheophyta</taxon>
        <taxon>Spermatophyta</taxon>
        <taxon>Magnoliopsida</taxon>
        <taxon>eudicotyledons</taxon>
        <taxon>Gunneridae</taxon>
        <taxon>Pentapetalae</taxon>
        <taxon>asterids</taxon>
        <taxon>lamiids</taxon>
        <taxon>Lamiales</taxon>
        <taxon>Orobanchaceae</taxon>
        <taxon>Buchnereae</taxon>
        <taxon>Striga</taxon>
    </lineage>
</organism>
<dbReference type="PROSITE" id="PS50158">
    <property type="entry name" value="ZF_CCHC"/>
    <property type="match status" value="1"/>
</dbReference>
<reference evidence="5" key="1">
    <citation type="journal article" date="2019" name="Curr. Biol.">
        <title>Genome Sequence of Striga asiatica Provides Insight into the Evolution of Plant Parasitism.</title>
        <authorList>
            <person name="Yoshida S."/>
            <person name="Kim S."/>
            <person name="Wafula E.K."/>
            <person name="Tanskanen J."/>
            <person name="Kim Y.M."/>
            <person name="Honaas L."/>
            <person name="Yang Z."/>
            <person name="Spallek T."/>
            <person name="Conn C.E."/>
            <person name="Ichihashi Y."/>
            <person name="Cheong K."/>
            <person name="Cui S."/>
            <person name="Der J.P."/>
            <person name="Gundlach H."/>
            <person name="Jiao Y."/>
            <person name="Hori C."/>
            <person name="Ishida J.K."/>
            <person name="Kasahara H."/>
            <person name="Kiba T."/>
            <person name="Kim M.S."/>
            <person name="Koo N."/>
            <person name="Laohavisit A."/>
            <person name="Lee Y.H."/>
            <person name="Lumba S."/>
            <person name="McCourt P."/>
            <person name="Mortimer J.C."/>
            <person name="Mutuku J.M."/>
            <person name="Nomura T."/>
            <person name="Sasaki-Sekimoto Y."/>
            <person name="Seto Y."/>
            <person name="Wang Y."/>
            <person name="Wakatake T."/>
            <person name="Sakakibara H."/>
            <person name="Demura T."/>
            <person name="Yamaguchi S."/>
            <person name="Yoneyama K."/>
            <person name="Manabe R.I."/>
            <person name="Nelson D.C."/>
            <person name="Schulman A.H."/>
            <person name="Timko M.P."/>
            <person name="dePamphilis C.W."/>
            <person name="Choi D."/>
            <person name="Shirasu K."/>
        </authorList>
    </citation>
    <scope>NUCLEOTIDE SEQUENCE [LARGE SCALE GENOMIC DNA]</scope>
    <source>
        <strain evidence="5">cv. UVA1</strain>
    </source>
</reference>
<proteinExistence type="predicted"/>
<dbReference type="EMBL" id="BKCP01004294">
    <property type="protein sequence ID" value="GER29936.1"/>
    <property type="molecule type" value="Genomic_DNA"/>
</dbReference>
<accession>A0A5A7PBN0</accession>
<keyword evidence="1" id="KW-0479">Metal-binding</keyword>
<keyword evidence="1" id="KW-0863">Zinc-finger</keyword>
<feature type="region of interest" description="Disordered" evidence="2">
    <location>
        <begin position="234"/>
        <end position="256"/>
    </location>
</feature>
<dbReference type="Proteomes" id="UP000325081">
    <property type="component" value="Unassembled WGS sequence"/>
</dbReference>
<evidence type="ECO:0000313" key="5">
    <source>
        <dbReference type="Proteomes" id="UP000325081"/>
    </source>
</evidence>
<feature type="region of interest" description="Disordered" evidence="2">
    <location>
        <begin position="285"/>
        <end position="318"/>
    </location>
</feature>
<dbReference type="AlphaFoldDB" id="A0A5A7PBN0"/>
<evidence type="ECO:0000259" key="3">
    <source>
        <dbReference type="PROSITE" id="PS50158"/>
    </source>
</evidence>
<keyword evidence="5" id="KW-1185">Reference proteome</keyword>
<keyword evidence="1" id="KW-0862">Zinc</keyword>
<protein>
    <submittedName>
        <fullName evidence="4">Zinc knuckle family protein</fullName>
    </submittedName>
</protein>
<comment type="caution">
    <text evidence="4">The sequence shown here is derived from an EMBL/GenBank/DDBJ whole genome shotgun (WGS) entry which is preliminary data.</text>
</comment>
<dbReference type="InterPro" id="IPR001878">
    <property type="entry name" value="Znf_CCHC"/>
</dbReference>
<gene>
    <name evidence="4" type="ORF">STAS_05839</name>
</gene>
<evidence type="ECO:0000313" key="4">
    <source>
        <dbReference type="EMBL" id="GER29936.1"/>
    </source>
</evidence>
<name>A0A5A7PBN0_STRAF</name>
<sequence>MVMFRNPLHAGLPPPTYHPDSSAVTLVMHHGGQFENVPKARYIGGSVKVFDYVERGHMLMANFVHWGKEKICDGKLRFYIMVDDAFKLVVDGSDFVVGYFDGKSEREMHVYVQVLEKEKDRISMEEHIDDVLDSVEEYEHVDDISANDVEEIPLNDNEHIAENISIDPVVHENPDRNNESEIACDGDSESVQKARRLQTNIKCGKCGAIGHNAKTCKKRASTNVESEPVRKLQIRKNNKGRSATETEVEPSQNPLLPPEWIQAASEIVVETNEVPYCTQESQGNACPPAHMEGPSMFDQLQGRKPRGPPVEPRVGQKYKPLYEIASSLDENSHFRRL</sequence>
<feature type="compositionally biased region" description="Polar residues" evidence="2">
    <location>
        <begin position="240"/>
        <end position="254"/>
    </location>
</feature>
<dbReference type="GO" id="GO:0003676">
    <property type="term" value="F:nucleic acid binding"/>
    <property type="evidence" value="ECO:0007669"/>
    <property type="project" value="InterPro"/>
</dbReference>
<dbReference type="GO" id="GO:0008270">
    <property type="term" value="F:zinc ion binding"/>
    <property type="evidence" value="ECO:0007669"/>
    <property type="project" value="UniProtKB-KW"/>
</dbReference>
<evidence type="ECO:0000256" key="1">
    <source>
        <dbReference type="PROSITE-ProRule" id="PRU00047"/>
    </source>
</evidence>